<evidence type="ECO:0000313" key="10">
    <source>
        <dbReference type="EMBL" id="APH71881.1"/>
    </source>
</evidence>
<evidence type="ECO:0000256" key="9">
    <source>
        <dbReference type="SAM" id="Phobius"/>
    </source>
</evidence>
<evidence type="ECO:0000256" key="4">
    <source>
        <dbReference type="ARBA" id="ARBA00022692"/>
    </source>
</evidence>
<evidence type="ECO:0000256" key="1">
    <source>
        <dbReference type="ARBA" id="ARBA00004651"/>
    </source>
</evidence>
<reference evidence="11" key="1">
    <citation type="submission" date="2016-11" db="EMBL/GenBank/DDBJ databases">
        <title>Mesorhizobium oceanicum sp. nov., isolated from deep seawater in South China Sea.</title>
        <authorList>
            <person name="Fu G.-Y."/>
        </authorList>
    </citation>
    <scope>NUCLEOTIDE SEQUENCE [LARGE SCALE GENOMIC DNA]</scope>
    <source>
        <strain evidence="11">B7</strain>
    </source>
</reference>
<dbReference type="KEGG" id="meso:BSQ44_11265"/>
<keyword evidence="6 9" id="KW-1133">Transmembrane helix</keyword>
<evidence type="ECO:0000256" key="3">
    <source>
        <dbReference type="ARBA" id="ARBA00022475"/>
    </source>
</evidence>
<proteinExistence type="inferred from homology"/>
<dbReference type="OrthoDB" id="9807115at2"/>
<dbReference type="CDD" id="cd06582">
    <property type="entry name" value="TM_PBP1_LivH_like"/>
    <property type="match status" value="1"/>
</dbReference>
<feature type="transmembrane region" description="Helical" evidence="9">
    <location>
        <begin position="100"/>
        <end position="123"/>
    </location>
</feature>
<dbReference type="GO" id="GO:0005886">
    <property type="term" value="C:plasma membrane"/>
    <property type="evidence" value="ECO:0007669"/>
    <property type="project" value="UniProtKB-SubCell"/>
</dbReference>
<protein>
    <submittedName>
        <fullName evidence="10">Branched-chain amino acid ABC transporter permease</fullName>
    </submittedName>
</protein>
<feature type="transmembrane region" description="Helical" evidence="9">
    <location>
        <begin position="222"/>
        <end position="239"/>
    </location>
</feature>
<organism evidence="10 11">
    <name type="scientific">Aquibium oceanicum</name>
    <dbReference type="NCBI Taxonomy" id="1670800"/>
    <lineage>
        <taxon>Bacteria</taxon>
        <taxon>Pseudomonadati</taxon>
        <taxon>Pseudomonadota</taxon>
        <taxon>Alphaproteobacteria</taxon>
        <taxon>Hyphomicrobiales</taxon>
        <taxon>Phyllobacteriaceae</taxon>
        <taxon>Aquibium</taxon>
    </lineage>
</organism>
<evidence type="ECO:0000256" key="2">
    <source>
        <dbReference type="ARBA" id="ARBA00022448"/>
    </source>
</evidence>
<dbReference type="PANTHER" id="PTHR11795">
    <property type="entry name" value="BRANCHED-CHAIN AMINO ACID TRANSPORT SYSTEM PERMEASE PROTEIN LIVH"/>
    <property type="match status" value="1"/>
</dbReference>
<evidence type="ECO:0000256" key="6">
    <source>
        <dbReference type="ARBA" id="ARBA00022989"/>
    </source>
</evidence>
<dbReference type="Proteomes" id="UP000182840">
    <property type="component" value="Chromosome"/>
</dbReference>
<evidence type="ECO:0000313" key="11">
    <source>
        <dbReference type="Proteomes" id="UP000182840"/>
    </source>
</evidence>
<feature type="transmembrane region" description="Helical" evidence="9">
    <location>
        <begin position="6"/>
        <end position="29"/>
    </location>
</feature>
<evidence type="ECO:0000256" key="8">
    <source>
        <dbReference type="ARBA" id="ARBA00037998"/>
    </source>
</evidence>
<keyword evidence="11" id="KW-1185">Reference proteome</keyword>
<feature type="transmembrane region" description="Helical" evidence="9">
    <location>
        <begin position="41"/>
        <end position="59"/>
    </location>
</feature>
<dbReference type="EMBL" id="CP018171">
    <property type="protein sequence ID" value="APH71881.1"/>
    <property type="molecule type" value="Genomic_DNA"/>
</dbReference>
<feature type="transmembrane region" description="Helical" evidence="9">
    <location>
        <begin position="193"/>
        <end position="216"/>
    </location>
</feature>
<dbReference type="STRING" id="1670800.BSQ44_11265"/>
<gene>
    <name evidence="10" type="ORF">BSQ44_11265</name>
</gene>
<keyword evidence="2" id="KW-0813">Transport</keyword>
<evidence type="ECO:0000256" key="7">
    <source>
        <dbReference type="ARBA" id="ARBA00023136"/>
    </source>
</evidence>
<evidence type="ECO:0000256" key="5">
    <source>
        <dbReference type="ARBA" id="ARBA00022970"/>
    </source>
</evidence>
<keyword evidence="4 9" id="KW-0812">Transmembrane</keyword>
<dbReference type="PANTHER" id="PTHR11795:SF442">
    <property type="entry name" value="ABC TRANSPORTER ATP-BINDING PROTEIN"/>
    <property type="match status" value="1"/>
</dbReference>
<name>A0A1L3SR85_9HYPH</name>
<keyword evidence="3" id="KW-1003">Cell membrane</keyword>
<dbReference type="RefSeq" id="WP_072604101.1">
    <property type="nucleotide sequence ID" value="NZ_CP018171.1"/>
</dbReference>
<dbReference type="Pfam" id="PF02653">
    <property type="entry name" value="BPD_transp_2"/>
    <property type="match status" value="1"/>
</dbReference>
<dbReference type="AlphaFoldDB" id="A0A1L3SR85"/>
<comment type="similarity">
    <text evidence="8">Belongs to the binding-protein-dependent transport system permease family. LivHM subfamily.</text>
</comment>
<comment type="subcellular location">
    <subcellularLocation>
        <location evidence="1">Cell membrane</location>
        <topology evidence="1">Multi-pass membrane protein</topology>
    </subcellularLocation>
</comment>
<dbReference type="InterPro" id="IPR001851">
    <property type="entry name" value="ABC_transp_permease"/>
</dbReference>
<sequence>MEQFLASLAFIILYGGTYGAVLFIISVGLVMTMGLMRVPNLAHGAFAALGGYLTILLMNQAGANYFVAVPVAVILVAALGALAERTIYVRLYNIPELDQILLTVGIAFIFVGGLALTFGPNVFTIRLPEVLSGSVDLFGRSFPVYRVFLLAVGALIILGFWLVFDRTTLGAKLRAAVDNRSMAQATGINVERIVMLAFAAGTGLAALGGAIGAGLFPLEPLYPIKYLTIILIIVALSGFGNIKSSIVVAMVVGIADTAARYYLPELGGFAIYALVIAAVAMRPAGMFARQG</sequence>
<feature type="transmembrane region" description="Helical" evidence="9">
    <location>
        <begin position="269"/>
        <end position="288"/>
    </location>
</feature>
<accession>A0A1L3SR85</accession>
<keyword evidence="7 9" id="KW-0472">Membrane</keyword>
<keyword evidence="5" id="KW-0029">Amino-acid transport</keyword>
<feature type="transmembrane region" description="Helical" evidence="9">
    <location>
        <begin position="65"/>
        <end position="88"/>
    </location>
</feature>
<dbReference type="GO" id="GO:0022857">
    <property type="term" value="F:transmembrane transporter activity"/>
    <property type="evidence" value="ECO:0007669"/>
    <property type="project" value="InterPro"/>
</dbReference>
<dbReference type="InterPro" id="IPR052157">
    <property type="entry name" value="BCAA_transport_permease"/>
</dbReference>
<feature type="transmembrane region" description="Helical" evidence="9">
    <location>
        <begin position="143"/>
        <end position="164"/>
    </location>
</feature>
<dbReference type="GO" id="GO:0006865">
    <property type="term" value="P:amino acid transport"/>
    <property type="evidence" value="ECO:0007669"/>
    <property type="project" value="UniProtKB-KW"/>
</dbReference>